<evidence type="ECO:0000313" key="9">
    <source>
        <dbReference type="Proteomes" id="UP001344906"/>
    </source>
</evidence>
<keyword evidence="3" id="KW-0949">S-adenosyl-L-methionine</keyword>
<keyword evidence="4" id="KW-0479">Metal-binding</keyword>
<evidence type="ECO:0000313" key="8">
    <source>
        <dbReference type="EMBL" id="GLV54416.1"/>
    </source>
</evidence>
<evidence type="ECO:0000256" key="5">
    <source>
        <dbReference type="ARBA" id="ARBA00023004"/>
    </source>
</evidence>
<dbReference type="PROSITE" id="PS51918">
    <property type="entry name" value="RADICAL_SAM"/>
    <property type="match status" value="1"/>
</dbReference>
<dbReference type="PIRSF" id="PIRSF004869">
    <property type="entry name" value="PflX_prd"/>
    <property type="match status" value="1"/>
</dbReference>
<dbReference type="InterPro" id="IPR058240">
    <property type="entry name" value="rSAM_sf"/>
</dbReference>
<evidence type="ECO:0000256" key="4">
    <source>
        <dbReference type="ARBA" id="ARBA00022723"/>
    </source>
</evidence>
<dbReference type="InterPro" id="IPR007197">
    <property type="entry name" value="rSAM"/>
</dbReference>
<reference evidence="8 9" key="1">
    <citation type="submission" date="2023-02" db="EMBL/GenBank/DDBJ databases">
        <title>Dictyobacter halimunensis sp. nov., a new member of the class Ktedonobacteria from forest soil in a geothermal area.</title>
        <authorList>
            <person name="Rachmania M.K."/>
            <person name="Ningsih F."/>
            <person name="Sakai Y."/>
            <person name="Yabe S."/>
            <person name="Yokota A."/>
            <person name="Sjamsuridzal W."/>
        </authorList>
    </citation>
    <scope>NUCLEOTIDE SEQUENCE [LARGE SCALE GENOMIC DNA]</scope>
    <source>
        <strain evidence="8 9">S3.2.2.5</strain>
    </source>
</reference>
<dbReference type="EMBL" id="BSRI01000001">
    <property type="protein sequence ID" value="GLV54416.1"/>
    <property type="molecule type" value="Genomic_DNA"/>
</dbReference>
<keyword evidence="2" id="KW-0004">4Fe-4S</keyword>
<accession>A0ABQ6FJQ2</accession>
<dbReference type="NCBIfam" id="TIGR04337">
    <property type="entry name" value="AmmeMemoSam_rS"/>
    <property type="match status" value="1"/>
</dbReference>
<dbReference type="InterPro" id="IPR027596">
    <property type="entry name" value="AmmeMemoSam_rS"/>
</dbReference>
<dbReference type="InterPro" id="IPR034457">
    <property type="entry name" value="Organic_radical-activating"/>
</dbReference>
<evidence type="ECO:0000256" key="6">
    <source>
        <dbReference type="ARBA" id="ARBA00023014"/>
    </source>
</evidence>
<dbReference type="SUPFAM" id="SSF102114">
    <property type="entry name" value="Radical SAM enzymes"/>
    <property type="match status" value="1"/>
</dbReference>
<evidence type="ECO:0000256" key="1">
    <source>
        <dbReference type="ARBA" id="ARBA00001966"/>
    </source>
</evidence>
<proteinExistence type="predicted"/>
<dbReference type="CDD" id="cd01335">
    <property type="entry name" value="Radical_SAM"/>
    <property type="match status" value="1"/>
</dbReference>
<dbReference type="InterPro" id="IPR013785">
    <property type="entry name" value="Aldolase_TIM"/>
</dbReference>
<dbReference type="RefSeq" id="WP_338248091.1">
    <property type="nucleotide sequence ID" value="NZ_BSRI01000001.1"/>
</dbReference>
<dbReference type="Proteomes" id="UP001344906">
    <property type="component" value="Unassembled WGS sequence"/>
</dbReference>
<dbReference type="InterPro" id="IPR016431">
    <property type="entry name" value="Pyrv-formate_lyase-activ_prd"/>
</dbReference>
<dbReference type="PANTHER" id="PTHR30352:SF5">
    <property type="entry name" value="PYRUVATE FORMATE-LYASE 1-ACTIVATING ENZYME"/>
    <property type="match status" value="1"/>
</dbReference>
<evidence type="ECO:0000256" key="2">
    <source>
        <dbReference type="ARBA" id="ARBA00022485"/>
    </source>
</evidence>
<dbReference type="SFLD" id="SFLDG01101">
    <property type="entry name" value="Uncharacterised_Radical_SAM_Su"/>
    <property type="match status" value="1"/>
</dbReference>
<protein>
    <submittedName>
        <fullName evidence="8">AmmeMemoRadiSam system radical SAM enzyme</fullName>
    </submittedName>
</protein>
<feature type="domain" description="Radical SAM core" evidence="7">
    <location>
        <begin position="87"/>
        <end position="311"/>
    </location>
</feature>
<comment type="cofactor">
    <cofactor evidence="1">
        <name>[4Fe-4S] cluster</name>
        <dbReference type="ChEBI" id="CHEBI:49883"/>
    </cofactor>
</comment>
<sequence>MNMEKGTLWLDEPAVHSGVIYRFDTRIQHVESTGTRCLACTRRCLLHERQVGYCSAVVNWRQQLYSTGYGVIGEAGVTPIEQRPVYHYRPGTRTLALGGLGCNLRCAFCQNWEIAFRDVRHGASLTAPNVSPEYAIELALEQRCSGLVWTFNEPSIAPMYVYNSARLAHEAGLYTVFVTNGFLTEQALRLLGPYIDVYRIDIKSLDAHFYRQVAATSANTEMLPLARLAQQEFGIHVETVTNIMPTLNDQDEHLSRLADQIVRYLGPGTPWHLTTYVPYAHMKHIPATPPATILRARDLGLAQGLHFVYTDVLEAPETMHTFCPQCQTLIIERSFDQVLIHELTSDGRCVSCGYDLGIVMTVA</sequence>
<keyword evidence="6" id="KW-0411">Iron-sulfur</keyword>
<evidence type="ECO:0000256" key="3">
    <source>
        <dbReference type="ARBA" id="ARBA00022691"/>
    </source>
</evidence>
<dbReference type="PANTHER" id="PTHR30352">
    <property type="entry name" value="PYRUVATE FORMATE-LYASE-ACTIVATING ENZYME"/>
    <property type="match status" value="1"/>
</dbReference>
<gene>
    <name evidence="8" type="ORF">KDH_12630</name>
</gene>
<keyword evidence="9" id="KW-1185">Reference proteome</keyword>
<evidence type="ECO:0000259" key="7">
    <source>
        <dbReference type="PROSITE" id="PS51918"/>
    </source>
</evidence>
<organism evidence="8 9">
    <name type="scientific">Dictyobacter halimunensis</name>
    <dbReference type="NCBI Taxonomy" id="3026934"/>
    <lineage>
        <taxon>Bacteria</taxon>
        <taxon>Bacillati</taxon>
        <taxon>Chloroflexota</taxon>
        <taxon>Ktedonobacteria</taxon>
        <taxon>Ktedonobacterales</taxon>
        <taxon>Dictyobacteraceae</taxon>
        <taxon>Dictyobacter</taxon>
    </lineage>
</organism>
<keyword evidence="5" id="KW-0408">Iron</keyword>
<dbReference type="Pfam" id="PF04055">
    <property type="entry name" value="Radical_SAM"/>
    <property type="match status" value="1"/>
</dbReference>
<dbReference type="Gene3D" id="3.20.20.70">
    <property type="entry name" value="Aldolase class I"/>
    <property type="match status" value="1"/>
</dbReference>
<name>A0ABQ6FJQ2_9CHLR</name>
<dbReference type="SFLD" id="SFLDS00029">
    <property type="entry name" value="Radical_SAM"/>
    <property type="match status" value="1"/>
</dbReference>
<comment type="caution">
    <text evidence="8">The sequence shown here is derived from an EMBL/GenBank/DDBJ whole genome shotgun (WGS) entry which is preliminary data.</text>
</comment>